<reference evidence="1" key="1">
    <citation type="journal article" date="2015" name="Nature">
        <title>Complex archaea that bridge the gap between prokaryotes and eukaryotes.</title>
        <authorList>
            <person name="Spang A."/>
            <person name="Saw J.H."/>
            <person name="Jorgensen S.L."/>
            <person name="Zaremba-Niedzwiedzka K."/>
            <person name="Martijn J."/>
            <person name="Lind A.E."/>
            <person name="van Eijk R."/>
            <person name="Schleper C."/>
            <person name="Guy L."/>
            <person name="Ettema T.J."/>
        </authorList>
    </citation>
    <scope>NUCLEOTIDE SEQUENCE</scope>
</reference>
<gene>
    <name evidence="1" type="ORF">LCGC14_1323220</name>
</gene>
<protein>
    <submittedName>
        <fullName evidence="1">Uncharacterized protein</fullName>
    </submittedName>
</protein>
<name>A0A0F9NL89_9ZZZZ</name>
<dbReference type="AlphaFoldDB" id="A0A0F9NL89"/>
<sequence length="155" mass="18510">MNEINKKRYNGDELFESLRYETKNIYIITFSLWDSDKPYYETNIKHINYNNGHPIVLETYNTRIDATKGHSKWIKKITKEDPPSELWDVGKGRYSKRLYGKIKKINKIYRKNIELRSDNEFLRKPLKGKKLDKAIDKIASDIMNIFNKGDKYNNL</sequence>
<proteinExistence type="predicted"/>
<organism evidence="1">
    <name type="scientific">marine sediment metagenome</name>
    <dbReference type="NCBI Taxonomy" id="412755"/>
    <lineage>
        <taxon>unclassified sequences</taxon>
        <taxon>metagenomes</taxon>
        <taxon>ecological metagenomes</taxon>
    </lineage>
</organism>
<accession>A0A0F9NL89</accession>
<dbReference type="EMBL" id="LAZR01007919">
    <property type="protein sequence ID" value="KKM82082.1"/>
    <property type="molecule type" value="Genomic_DNA"/>
</dbReference>
<comment type="caution">
    <text evidence="1">The sequence shown here is derived from an EMBL/GenBank/DDBJ whole genome shotgun (WGS) entry which is preliminary data.</text>
</comment>
<evidence type="ECO:0000313" key="1">
    <source>
        <dbReference type="EMBL" id="KKM82082.1"/>
    </source>
</evidence>